<evidence type="ECO:0000256" key="1">
    <source>
        <dbReference type="SAM" id="MobiDB-lite"/>
    </source>
</evidence>
<dbReference type="Proteomes" id="UP000297716">
    <property type="component" value="Unassembled WGS sequence"/>
</dbReference>
<dbReference type="EMBL" id="SKBN01000100">
    <property type="protein sequence ID" value="TGJ83236.1"/>
    <property type="molecule type" value="Genomic_DNA"/>
</dbReference>
<feature type="compositionally biased region" description="Pro residues" evidence="1">
    <location>
        <begin position="33"/>
        <end position="42"/>
    </location>
</feature>
<keyword evidence="3" id="KW-1185">Reference proteome</keyword>
<comment type="caution">
    <text evidence="2">The sequence shown here is derived from an EMBL/GenBank/DDBJ whole genome shotgun (WGS) entry which is preliminary data.</text>
</comment>
<protein>
    <submittedName>
        <fullName evidence="2">Uncharacterized protein</fullName>
    </submittedName>
</protein>
<dbReference type="AlphaFoldDB" id="A0A4Z0Z0U3"/>
<reference evidence="2 3" key="1">
    <citation type="submission" date="2019-03" db="EMBL/GenBank/DDBJ databases">
        <title>Draft genome sequence of Xylaria hypoxylon DSM 108379, a ubiquitous saprotrophic-parasitic fungi on hardwood.</title>
        <authorList>
            <person name="Buettner E."/>
            <person name="Leonhardt S."/>
            <person name="Gebauer A.M."/>
            <person name="Liers C."/>
            <person name="Hofrichter M."/>
            <person name="Kellner H."/>
        </authorList>
    </citation>
    <scope>NUCLEOTIDE SEQUENCE [LARGE SCALE GENOMIC DNA]</scope>
    <source>
        <strain evidence="2 3">DSM 108379</strain>
    </source>
</reference>
<name>A0A4Z0Z0U3_9PEZI</name>
<accession>A0A4Z0Z0U3</accession>
<proteinExistence type="predicted"/>
<feature type="region of interest" description="Disordered" evidence="1">
    <location>
        <begin position="24"/>
        <end position="44"/>
    </location>
</feature>
<gene>
    <name evidence="2" type="ORF">E0Z10_g5518</name>
</gene>
<organism evidence="2 3">
    <name type="scientific">Xylaria hypoxylon</name>
    <dbReference type="NCBI Taxonomy" id="37992"/>
    <lineage>
        <taxon>Eukaryota</taxon>
        <taxon>Fungi</taxon>
        <taxon>Dikarya</taxon>
        <taxon>Ascomycota</taxon>
        <taxon>Pezizomycotina</taxon>
        <taxon>Sordariomycetes</taxon>
        <taxon>Xylariomycetidae</taxon>
        <taxon>Xylariales</taxon>
        <taxon>Xylariaceae</taxon>
        <taxon>Xylaria</taxon>
    </lineage>
</organism>
<evidence type="ECO:0000313" key="3">
    <source>
        <dbReference type="Proteomes" id="UP000297716"/>
    </source>
</evidence>
<evidence type="ECO:0000313" key="2">
    <source>
        <dbReference type="EMBL" id="TGJ83236.1"/>
    </source>
</evidence>
<sequence length="154" mass="17082">MPKGLGGTARPSAIDPLVLDVTHRASHSDPSVPLQPHPPRPRPSLQVYYTAPDADAAADPARLESAARALETTILRERHHYRDPGECDRLDVYGMPLQGTDEHIVAACVEHQRREIASRLGDKYWYIQRYDIGSNEWQRALVIVREGVLGAEGG</sequence>
<dbReference type="OrthoDB" id="5220269at2759"/>